<sequence>CDCQRASLSLTVWQDARIISGREGSERGSRMEESKGGKGERGAVTVPLLPFSPTLHRTDALLPRTKHHCKLTYSLPQQVSCAPHDRQPFSIIPFTNSLSLVRVIPLISLYPS</sequence>
<evidence type="ECO:0000313" key="2">
    <source>
        <dbReference type="EMBL" id="KAK1895514.1"/>
    </source>
</evidence>
<name>A0AAD9C967_DISEL</name>
<evidence type="ECO:0000256" key="1">
    <source>
        <dbReference type="SAM" id="MobiDB-lite"/>
    </source>
</evidence>
<gene>
    <name evidence="2" type="ORF">KUDE01_020965</name>
</gene>
<protein>
    <submittedName>
        <fullName evidence="2">Uncharacterized protein</fullName>
    </submittedName>
</protein>
<dbReference type="AlphaFoldDB" id="A0AAD9C967"/>
<dbReference type="Proteomes" id="UP001228049">
    <property type="component" value="Unassembled WGS sequence"/>
</dbReference>
<proteinExistence type="predicted"/>
<reference evidence="2" key="1">
    <citation type="submission" date="2023-04" db="EMBL/GenBank/DDBJ databases">
        <title>Chromosome-level genome of Chaenocephalus aceratus.</title>
        <authorList>
            <person name="Park H."/>
        </authorList>
    </citation>
    <scope>NUCLEOTIDE SEQUENCE</scope>
    <source>
        <strain evidence="2">DE</strain>
        <tissue evidence="2">Muscle</tissue>
    </source>
</reference>
<feature type="region of interest" description="Disordered" evidence="1">
    <location>
        <begin position="21"/>
        <end position="43"/>
    </location>
</feature>
<keyword evidence="3" id="KW-1185">Reference proteome</keyword>
<organism evidence="2 3">
    <name type="scientific">Dissostichus eleginoides</name>
    <name type="common">Patagonian toothfish</name>
    <name type="synonym">Dissostichus amissus</name>
    <dbReference type="NCBI Taxonomy" id="100907"/>
    <lineage>
        <taxon>Eukaryota</taxon>
        <taxon>Metazoa</taxon>
        <taxon>Chordata</taxon>
        <taxon>Craniata</taxon>
        <taxon>Vertebrata</taxon>
        <taxon>Euteleostomi</taxon>
        <taxon>Actinopterygii</taxon>
        <taxon>Neopterygii</taxon>
        <taxon>Teleostei</taxon>
        <taxon>Neoteleostei</taxon>
        <taxon>Acanthomorphata</taxon>
        <taxon>Eupercaria</taxon>
        <taxon>Perciformes</taxon>
        <taxon>Notothenioidei</taxon>
        <taxon>Nototheniidae</taxon>
        <taxon>Dissostichus</taxon>
    </lineage>
</organism>
<dbReference type="EMBL" id="JASDAP010000010">
    <property type="protein sequence ID" value="KAK1895514.1"/>
    <property type="molecule type" value="Genomic_DNA"/>
</dbReference>
<comment type="caution">
    <text evidence="2">The sequence shown here is derived from an EMBL/GenBank/DDBJ whole genome shotgun (WGS) entry which is preliminary data.</text>
</comment>
<feature type="non-terminal residue" evidence="2">
    <location>
        <position position="1"/>
    </location>
</feature>
<evidence type="ECO:0000313" key="3">
    <source>
        <dbReference type="Proteomes" id="UP001228049"/>
    </source>
</evidence>
<accession>A0AAD9C967</accession>
<feature type="non-terminal residue" evidence="2">
    <location>
        <position position="112"/>
    </location>
</feature>
<feature type="compositionally biased region" description="Basic and acidic residues" evidence="1">
    <location>
        <begin position="23"/>
        <end position="41"/>
    </location>
</feature>